<name>K0JTN4_SACES</name>
<reference evidence="1 2" key="1">
    <citation type="journal article" date="2012" name="BMC Genomics">
        <title>Complete genome sequence of Saccharothrix espanaensis DSM 44229T and comparison to the other completely sequenced Pseudonocardiaceae.</title>
        <authorList>
            <person name="Strobel T."/>
            <person name="Al-Dilaimi A."/>
            <person name="Blom J."/>
            <person name="Gessner A."/>
            <person name="Kalinowski J."/>
            <person name="Luzhetska M."/>
            <person name="Puhler A."/>
            <person name="Szczepanowski R."/>
            <person name="Bechthold A."/>
            <person name="Ruckert C."/>
        </authorList>
    </citation>
    <scope>NUCLEOTIDE SEQUENCE [LARGE SCALE GENOMIC DNA]</scope>
    <source>
        <strain evidence="2">ATCC 51144 / DSM 44229 / JCM 9112 / NBRC 15066 / NRRL 15764</strain>
    </source>
</reference>
<sequence>MTNPTPADLARTLAELRTRHLELTDTVEHLVDALETLHPSQPRTEPGEWSWQYLDTDRATTLRHQLHDFVTHINTREELPHHQHIPPCWHHHGRAVEDLTALYAAWQDAYYDTNGPTSALIHYRDRWLWPTLTRLTDTNTPLRRCIDKNQHTPWYEPTTTDYLDTDGHLYDRSTQLTDHVTRDITTRPHVLPDTPRHAESINQ</sequence>
<dbReference type="RefSeq" id="WP_015099409.1">
    <property type="nucleotide sequence ID" value="NC_019673.1"/>
</dbReference>
<accession>K0JTN4</accession>
<dbReference type="EMBL" id="HE804045">
    <property type="protein sequence ID" value="CCH29296.1"/>
    <property type="molecule type" value="Genomic_DNA"/>
</dbReference>
<dbReference type="Pfam" id="PF16259">
    <property type="entry name" value="DUF4913"/>
    <property type="match status" value="1"/>
</dbReference>
<organism evidence="1 2">
    <name type="scientific">Saccharothrix espanaensis (strain ATCC 51144 / DSM 44229 / JCM 9112 / NBRC 15066 / NRRL 15764)</name>
    <dbReference type="NCBI Taxonomy" id="1179773"/>
    <lineage>
        <taxon>Bacteria</taxon>
        <taxon>Bacillati</taxon>
        <taxon>Actinomycetota</taxon>
        <taxon>Actinomycetes</taxon>
        <taxon>Pseudonocardiales</taxon>
        <taxon>Pseudonocardiaceae</taxon>
        <taxon>Saccharothrix</taxon>
    </lineage>
</organism>
<dbReference type="STRING" id="1179773.BN6_19760"/>
<dbReference type="InterPro" id="IPR032584">
    <property type="entry name" value="DUF4913"/>
</dbReference>
<protein>
    <recommendedName>
        <fullName evidence="3">DUF4913 domain-containing protein</fullName>
    </recommendedName>
</protein>
<evidence type="ECO:0000313" key="2">
    <source>
        <dbReference type="Proteomes" id="UP000006281"/>
    </source>
</evidence>
<keyword evidence="2" id="KW-1185">Reference proteome</keyword>
<dbReference type="AlphaFoldDB" id="K0JTN4"/>
<dbReference type="Proteomes" id="UP000006281">
    <property type="component" value="Chromosome"/>
</dbReference>
<gene>
    <name evidence="1" type="ordered locus">BN6_19760</name>
</gene>
<dbReference type="HOGENOM" id="CLU_1348116_0_0_11"/>
<dbReference type="OrthoDB" id="3535759at2"/>
<evidence type="ECO:0000313" key="1">
    <source>
        <dbReference type="EMBL" id="CCH29296.1"/>
    </source>
</evidence>
<dbReference type="KEGG" id="sesp:BN6_19760"/>
<dbReference type="BioCyc" id="SESP1179773:BN6_RS09700-MONOMER"/>
<dbReference type="eggNOG" id="ENOG502ZCKT">
    <property type="taxonomic scope" value="Bacteria"/>
</dbReference>
<evidence type="ECO:0008006" key="3">
    <source>
        <dbReference type="Google" id="ProtNLM"/>
    </source>
</evidence>
<proteinExistence type="predicted"/>
<dbReference type="PATRIC" id="fig|1179773.3.peg.1986"/>